<sequence length="363" mass="41611">MATPTLDNLRRYAIARTLFKPTTLPRAIQRLGFVQADPIRAPARAQDLTLRHRVKDYRAGDLERRYTRLAVEEDCLVNYGFLPREHLTLMHPRESARVWDAETRRKAEDVLAFVREHGAVHPRDVELHFAHGRVQNYWGGQSNATTHLLDGMHYRGMLRVARRESGTRVYEAVMHAPADDSLAGRAQRAGALVDLVVRKYAPLPAASLTYLVRLLGYGAPHLSPQTQTALQHAREQLASCRIDGTTWYWPAEENPASRRHAPDESVRLLAPFDPVVWDRRRFELLWGWAYKFEAYTPAPKRQYGYYALPLLWHDRVIGWANVAAGEGRLQPSFGYVDRKPRDAAFRAALDDELHRLAQFLAPR</sequence>
<keyword evidence="2" id="KW-1185">Reference proteome</keyword>
<comment type="caution">
    <text evidence="1">The sequence shown here is derived from an EMBL/GenBank/DDBJ whole genome shotgun (WGS) entry which is preliminary data.</text>
</comment>
<dbReference type="EMBL" id="JBBKZS010000002">
    <property type="protein sequence ID" value="MEJ8853757.1"/>
    <property type="molecule type" value="Genomic_DNA"/>
</dbReference>
<dbReference type="InterPro" id="IPR009351">
    <property type="entry name" value="AlkZ-like"/>
</dbReference>
<organism evidence="1 2">
    <name type="scientific">Variovorax robiniae</name>
    <dbReference type="NCBI Taxonomy" id="1836199"/>
    <lineage>
        <taxon>Bacteria</taxon>
        <taxon>Pseudomonadati</taxon>
        <taxon>Pseudomonadota</taxon>
        <taxon>Betaproteobacteria</taxon>
        <taxon>Burkholderiales</taxon>
        <taxon>Comamonadaceae</taxon>
        <taxon>Variovorax</taxon>
    </lineage>
</organism>
<name>A0ABU8X1T5_9BURK</name>
<protein>
    <submittedName>
        <fullName evidence="1">Crosslink repair DNA glycosylase YcaQ family protein</fullName>
    </submittedName>
</protein>
<accession>A0ABU8X1T5</accession>
<dbReference type="PANTHER" id="PTHR30528:SF0">
    <property type="entry name" value="CYTOPLASMIC PROTEIN"/>
    <property type="match status" value="1"/>
</dbReference>
<reference evidence="1 2" key="1">
    <citation type="submission" date="2024-03" db="EMBL/GenBank/DDBJ databases">
        <title>Novel species of the genus Variovorax.</title>
        <authorList>
            <person name="Liu Q."/>
            <person name="Xin Y.-H."/>
        </authorList>
    </citation>
    <scope>NUCLEOTIDE SEQUENCE [LARGE SCALE GENOMIC DNA]</scope>
    <source>
        <strain evidence="1 2">KACC 18901</strain>
    </source>
</reference>
<dbReference type="PANTHER" id="PTHR30528">
    <property type="entry name" value="CYTOPLASMIC PROTEIN"/>
    <property type="match status" value="1"/>
</dbReference>
<dbReference type="RefSeq" id="WP_340333868.1">
    <property type="nucleotide sequence ID" value="NZ_JBBKZS010000002.1"/>
</dbReference>
<dbReference type="Pfam" id="PF06224">
    <property type="entry name" value="AlkZ-like"/>
    <property type="match status" value="1"/>
</dbReference>
<dbReference type="Proteomes" id="UP001367030">
    <property type="component" value="Unassembled WGS sequence"/>
</dbReference>
<evidence type="ECO:0000313" key="2">
    <source>
        <dbReference type="Proteomes" id="UP001367030"/>
    </source>
</evidence>
<proteinExistence type="predicted"/>
<gene>
    <name evidence="1" type="ORF">WKW79_04210</name>
</gene>
<evidence type="ECO:0000313" key="1">
    <source>
        <dbReference type="EMBL" id="MEJ8853757.1"/>
    </source>
</evidence>